<evidence type="ECO:0000313" key="3">
    <source>
        <dbReference type="EMBL" id="MBB3926074.1"/>
    </source>
</evidence>
<dbReference type="GO" id="GO:0008889">
    <property type="term" value="F:glycerophosphodiester phosphodiesterase activity"/>
    <property type="evidence" value="ECO:0007669"/>
    <property type="project" value="UniProtKB-EC"/>
</dbReference>
<dbReference type="RefSeq" id="WP_188071625.1">
    <property type="nucleotide sequence ID" value="NZ_BSPS01000008.1"/>
</dbReference>
<keyword evidence="3" id="KW-0378">Hydrolase</keyword>
<proteinExistence type="predicted"/>
<dbReference type="EMBL" id="JACIDT010000005">
    <property type="protein sequence ID" value="MBB3926074.1"/>
    <property type="molecule type" value="Genomic_DNA"/>
</dbReference>
<evidence type="ECO:0000256" key="1">
    <source>
        <dbReference type="SAM" id="SignalP"/>
    </source>
</evidence>
<dbReference type="PANTHER" id="PTHR46211:SF14">
    <property type="entry name" value="GLYCEROPHOSPHODIESTER PHOSPHODIESTERASE"/>
    <property type="match status" value="1"/>
</dbReference>
<dbReference type="AlphaFoldDB" id="A0A7W6BHD6"/>
<evidence type="ECO:0000313" key="4">
    <source>
        <dbReference type="Proteomes" id="UP000571950"/>
    </source>
</evidence>
<dbReference type="InterPro" id="IPR030395">
    <property type="entry name" value="GP_PDE_dom"/>
</dbReference>
<dbReference type="Gene3D" id="3.20.20.190">
    <property type="entry name" value="Phosphatidylinositol (PI) phosphodiesterase"/>
    <property type="match status" value="1"/>
</dbReference>
<dbReference type="PANTHER" id="PTHR46211">
    <property type="entry name" value="GLYCEROPHOSPHORYL DIESTER PHOSPHODIESTERASE"/>
    <property type="match status" value="1"/>
</dbReference>
<reference evidence="3 4" key="1">
    <citation type="submission" date="2020-08" db="EMBL/GenBank/DDBJ databases">
        <title>Genomic Encyclopedia of Type Strains, Phase IV (KMG-IV): sequencing the most valuable type-strain genomes for metagenomic binning, comparative biology and taxonomic classification.</title>
        <authorList>
            <person name="Goeker M."/>
        </authorList>
    </citation>
    <scope>NUCLEOTIDE SEQUENCE [LARGE SCALE GENOMIC DNA]</scope>
    <source>
        <strain evidence="3 4">DSM 26189</strain>
    </source>
</reference>
<keyword evidence="4" id="KW-1185">Reference proteome</keyword>
<gene>
    <name evidence="3" type="ORF">GGR43_001789</name>
</gene>
<dbReference type="Proteomes" id="UP000571950">
    <property type="component" value="Unassembled WGS sequence"/>
</dbReference>
<dbReference type="SUPFAM" id="SSF51695">
    <property type="entry name" value="PLC-like phosphodiesterases"/>
    <property type="match status" value="1"/>
</dbReference>
<keyword evidence="1" id="KW-0732">Signal</keyword>
<dbReference type="GO" id="GO:0006629">
    <property type="term" value="P:lipid metabolic process"/>
    <property type="evidence" value="ECO:0007669"/>
    <property type="project" value="InterPro"/>
</dbReference>
<name>A0A7W6BHD6_9SPHN</name>
<accession>A0A7W6BHD6</accession>
<comment type="caution">
    <text evidence="3">The sequence shown here is derived from an EMBL/GenBank/DDBJ whole genome shotgun (WGS) entry which is preliminary data.</text>
</comment>
<dbReference type="InterPro" id="IPR017946">
    <property type="entry name" value="PLC-like_Pdiesterase_TIM-brl"/>
</dbReference>
<feature type="domain" description="GP-PDE" evidence="2">
    <location>
        <begin position="51"/>
        <end position="305"/>
    </location>
</feature>
<feature type="chain" id="PRO_5031539692" evidence="1">
    <location>
        <begin position="31"/>
        <end position="307"/>
    </location>
</feature>
<feature type="signal peptide" evidence="1">
    <location>
        <begin position="1"/>
        <end position="30"/>
    </location>
</feature>
<dbReference type="EC" id="3.1.4.46" evidence="3"/>
<dbReference type="PROSITE" id="PS51704">
    <property type="entry name" value="GP_PDE"/>
    <property type="match status" value="1"/>
</dbReference>
<organism evidence="3 4">
    <name type="scientific">Sphingobium jiangsuense</name>
    <dbReference type="NCBI Taxonomy" id="870476"/>
    <lineage>
        <taxon>Bacteria</taxon>
        <taxon>Pseudomonadati</taxon>
        <taxon>Pseudomonadota</taxon>
        <taxon>Alphaproteobacteria</taxon>
        <taxon>Sphingomonadales</taxon>
        <taxon>Sphingomonadaceae</taxon>
        <taxon>Sphingobium</taxon>
    </lineage>
</organism>
<dbReference type="Pfam" id="PF03009">
    <property type="entry name" value="GDPD"/>
    <property type="match status" value="1"/>
</dbReference>
<protein>
    <submittedName>
        <fullName evidence="3">Glycerophosphoryl diester phosphodiesterase</fullName>
        <ecNumber evidence="3">3.1.4.46</ecNumber>
    </submittedName>
</protein>
<evidence type="ECO:0000259" key="2">
    <source>
        <dbReference type="PROSITE" id="PS51704"/>
    </source>
</evidence>
<sequence>MKRFARSKLLRPAVLALAAGGMMLPAPSIAAAPATPAAGKAAEGQAGKRAMKVIAHRGGAMARPENTMAAFHHAAGMGVDYLEFDMMMTRDNRVVVHHDTAINPEFCKSATDTAPAPVRDLSFAQTQAFDCGSAVRPAYAGSRFLAVPGARIPGLEEVLATFAGGDALFFAETKIPQGADIDPVLFATLLEDAVRRHGLEDRLILQSFDFRTIDALHAINPRIRTCLLGVPRQTRDYLAMLRRHHAGCIVLSHDEVDRAGVRALQQAGVLVFSGVADTEADWRKYADLGFDALFTNEPEGAIAFLRR</sequence>